<organism evidence="1 2">
    <name type="scientific">Smallanthus sonchifolius</name>
    <dbReference type="NCBI Taxonomy" id="185202"/>
    <lineage>
        <taxon>Eukaryota</taxon>
        <taxon>Viridiplantae</taxon>
        <taxon>Streptophyta</taxon>
        <taxon>Embryophyta</taxon>
        <taxon>Tracheophyta</taxon>
        <taxon>Spermatophyta</taxon>
        <taxon>Magnoliopsida</taxon>
        <taxon>eudicotyledons</taxon>
        <taxon>Gunneridae</taxon>
        <taxon>Pentapetalae</taxon>
        <taxon>asterids</taxon>
        <taxon>campanulids</taxon>
        <taxon>Asterales</taxon>
        <taxon>Asteraceae</taxon>
        <taxon>Asteroideae</taxon>
        <taxon>Heliantheae alliance</taxon>
        <taxon>Millerieae</taxon>
        <taxon>Smallanthus</taxon>
    </lineage>
</organism>
<sequence length="212" mass="23775">MIRDTPANLGESVDTIDDLILSDHKESTVDCNEKAKEFETDENLCVTPNDLICKQTSECDNGFLKTKEFEKDESLCVTPNDLIHKQGSECDNGSAKDDKIPTELPNNSANVNSFETGIIRLEESGNGFVSIKSKKENREKSKQVNGVDKKRCVVSSVNKMKKSNERVTLGDVTNILEEHSSVTGKWKCPRKRKPDIGPPLKQLRLGEWFHHV</sequence>
<evidence type="ECO:0000313" key="2">
    <source>
        <dbReference type="Proteomes" id="UP001056120"/>
    </source>
</evidence>
<comment type="caution">
    <text evidence="1">The sequence shown here is derived from an EMBL/GenBank/DDBJ whole genome shotgun (WGS) entry which is preliminary data.</text>
</comment>
<evidence type="ECO:0000313" key="1">
    <source>
        <dbReference type="EMBL" id="KAI3675123.1"/>
    </source>
</evidence>
<name>A0ACB8XV50_9ASTR</name>
<reference evidence="1 2" key="2">
    <citation type="journal article" date="2022" name="Mol. Ecol. Resour.">
        <title>The genomes of chicory, endive, great burdock and yacon provide insights into Asteraceae paleo-polyploidization history and plant inulin production.</title>
        <authorList>
            <person name="Fan W."/>
            <person name="Wang S."/>
            <person name="Wang H."/>
            <person name="Wang A."/>
            <person name="Jiang F."/>
            <person name="Liu H."/>
            <person name="Zhao H."/>
            <person name="Xu D."/>
            <person name="Zhang Y."/>
        </authorList>
    </citation>
    <scope>NUCLEOTIDE SEQUENCE [LARGE SCALE GENOMIC DNA]</scope>
    <source>
        <strain evidence="2">cv. Yunnan</strain>
        <tissue evidence="1">Leaves</tissue>
    </source>
</reference>
<dbReference type="EMBL" id="CM042046">
    <property type="protein sequence ID" value="KAI3675123.1"/>
    <property type="molecule type" value="Genomic_DNA"/>
</dbReference>
<accession>A0ACB8XV50</accession>
<gene>
    <name evidence="1" type="ORF">L1987_84707</name>
</gene>
<reference evidence="2" key="1">
    <citation type="journal article" date="2022" name="Mol. Ecol. Resour.">
        <title>The genomes of chicory, endive, great burdock and yacon provide insights into Asteraceae palaeo-polyploidization history and plant inulin production.</title>
        <authorList>
            <person name="Fan W."/>
            <person name="Wang S."/>
            <person name="Wang H."/>
            <person name="Wang A."/>
            <person name="Jiang F."/>
            <person name="Liu H."/>
            <person name="Zhao H."/>
            <person name="Xu D."/>
            <person name="Zhang Y."/>
        </authorList>
    </citation>
    <scope>NUCLEOTIDE SEQUENCE [LARGE SCALE GENOMIC DNA]</scope>
    <source>
        <strain evidence="2">cv. Yunnan</strain>
    </source>
</reference>
<protein>
    <submittedName>
        <fullName evidence="1">Uncharacterized protein</fullName>
    </submittedName>
</protein>
<dbReference type="Proteomes" id="UP001056120">
    <property type="component" value="Linkage Group LG29"/>
</dbReference>
<proteinExistence type="predicted"/>
<keyword evidence="2" id="KW-1185">Reference proteome</keyword>